<protein>
    <submittedName>
        <fullName evidence="1">Uncharacterized protein</fullName>
    </submittedName>
</protein>
<sequence>MSVVTSGNEEAVIAILKFAHLNYSEDLKKRAIL</sequence>
<reference evidence="1 2" key="1">
    <citation type="submission" date="2018-06" db="EMBL/GenBank/DDBJ databases">
        <authorList>
            <consortium name="Pathogen Informatics"/>
            <person name="Doyle S."/>
        </authorList>
    </citation>
    <scope>NUCLEOTIDE SEQUENCE [LARGE SCALE GENOMIC DNA]</scope>
    <source>
        <strain evidence="1 2">NCTC12195</strain>
    </source>
</reference>
<gene>
    <name evidence="1" type="ORF">NCTC12195_04908</name>
</gene>
<evidence type="ECO:0000313" key="2">
    <source>
        <dbReference type="Proteomes" id="UP000255277"/>
    </source>
</evidence>
<organism evidence="1 2">
    <name type="scientific">Staphylococcus gallinarum</name>
    <dbReference type="NCBI Taxonomy" id="1293"/>
    <lineage>
        <taxon>Bacteria</taxon>
        <taxon>Bacillati</taxon>
        <taxon>Bacillota</taxon>
        <taxon>Bacilli</taxon>
        <taxon>Bacillales</taxon>
        <taxon>Staphylococcaceae</taxon>
        <taxon>Staphylococcus</taxon>
    </lineage>
</organism>
<proteinExistence type="predicted"/>
<dbReference type="AlphaFoldDB" id="A0A380S9V3"/>
<dbReference type="Proteomes" id="UP000255277">
    <property type="component" value="Unassembled WGS sequence"/>
</dbReference>
<name>A0A380S9V3_STAGA</name>
<evidence type="ECO:0000313" key="1">
    <source>
        <dbReference type="EMBL" id="SUQ38532.1"/>
    </source>
</evidence>
<dbReference type="EMBL" id="UHDK01000003">
    <property type="protein sequence ID" value="SUQ38532.1"/>
    <property type="molecule type" value="Genomic_DNA"/>
</dbReference>
<accession>A0A380S9V3</accession>